<dbReference type="InterPro" id="IPR027417">
    <property type="entry name" value="P-loop_NTPase"/>
</dbReference>
<dbReference type="SUPFAM" id="SSF52540">
    <property type="entry name" value="P-loop containing nucleoside triphosphate hydrolases"/>
    <property type="match status" value="1"/>
</dbReference>
<dbReference type="Proteomes" id="UP000626109">
    <property type="component" value="Unassembled WGS sequence"/>
</dbReference>
<evidence type="ECO:0000313" key="1">
    <source>
        <dbReference type="EMBL" id="CAE8594691.1"/>
    </source>
</evidence>
<dbReference type="Gene3D" id="3.40.50.300">
    <property type="entry name" value="P-loop containing nucleotide triphosphate hydrolases"/>
    <property type="match status" value="1"/>
</dbReference>
<reference evidence="3" key="1">
    <citation type="submission" date="2021-02" db="EMBL/GenBank/DDBJ databases">
        <authorList>
            <person name="Dougan E. K."/>
            <person name="Rhodes N."/>
            <person name="Thang M."/>
            <person name="Chan C."/>
        </authorList>
    </citation>
    <scope>NUCLEOTIDE SEQUENCE</scope>
</reference>
<proteinExistence type="predicted"/>
<evidence type="ECO:0008006" key="6">
    <source>
        <dbReference type="Google" id="ProtNLM"/>
    </source>
</evidence>
<name>A0A813K7P5_POLGL</name>
<dbReference type="OrthoDB" id="446643at2759"/>
<dbReference type="AlphaFoldDB" id="A0A813K7P5"/>
<evidence type="ECO:0000313" key="5">
    <source>
        <dbReference type="Proteomes" id="UP000654075"/>
    </source>
</evidence>
<evidence type="ECO:0000313" key="2">
    <source>
        <dbReference type="EMBL" id="CAE8619336.1"/>
    </source>
</evidence>
<evidence type="ECO:0000313" key="4">
    <source>
        <dbReference type="Proteomes" id="UP000626109"/>
    </source>
</evidence>
<organism evidence="3 4">
    <name type="scientific">Polarella glacialis</name>
    <name type="common">Dinoflagellate</name>
    <dbReference type="NCBI Taxonomy" id="89957"/>
    <lineage>
        <taxon>Eukaryota</taxon>
        <taxon>Sar</taxon>
        <taxon>Alveolata</taxon>
        <taxon>Dinophyceae</taxon>
        <taxon>Suessiales</taxon>
        <taxon>Suessiaceae</taxon>
        <taxon>Polarella</taxon>
    </lineage>
</organism>
<gene>
    <name evidence="1" type="ORF">PGLA1383_LOCUS13216</name>
    <name evidence="2" type="ORF">PGLA1383_LOCUS36927</name>
    <name evidence="3" type="ORF">PGLA2088_LOCUS28943</name>
</gene>
<dbReference type="Proteomes" id="UP000654075">
    <property type="component" value="Unassembled WGS sequence"/>
</dbReference>
<sequence>AFSGGDGLYPEMKVIIAGMPHAGAKSLHICLAGGSFIESAQPMKIDWQRIKRPFEKIMLQMLPVGSQQGLWTAENFGLAECLVFVVDGSEPIDEAAFSRAFSKAISDCGLPEGVPVVILVNKMDVDPEDDDQVSAVSKGPGADIQAEVSAAAACSSSAGSMRQCKVLLVSAKTGYNADEAIRAVCGQSLIF</sequence>
<dbReference type="EMBL" id="CAJNNV010007278">
    <property type="protein sequence ID" value="CAE8594691.1"/>
    <property type="molecule type" value="Genomic_DNA"/>
</dbReference>
<keyword evidence="5" id="KW-1185">Reference proteome</keyword>
<comment type="caution">
    <text evidence="3">The sequence shown here is derived from an EMBL/GenBank/DDBJ whole genome shotgun (WGS) entry which is preliminary data.</text>
</comment>
<accession>A0A813K7P5</accession>
<feature type="non-terminal residue" evidence="3">
    <location>
        <position position="191"/>
    </location>
</feature>
<dbReference type="EMBL" id="CAJNNV010026969">
    <property type="protein sequence ID" value="CAE8619336.1"/>
    <property type="molecule type" value="Genomic_DNA"/>
</dbReference>
<evidence type="ECO:0000313" key="3">
    <source>
        <dbReference type="EMBL" id="CAE8694613.1"/>
    </source>
</evidence>
<dbReference type="EMBL" id="CAJNNW010028093">
    <property type="protein sequence ID" value="CAE8694613.1"/>
    <property type="molecule type" value="Genomic_DNA"/>
</dbReference>
<protein>
    <recommendedName>
        <fullName evidence="6">Signal recognition particle receptor subunit beta</fullName>
    </recommendedName>
</protein>